<evidence type="ECO:0000313" key="3">
    <source>
        <dbReference type="Proteomes" id="UP001239909"/>
    </source>
</evidence>
<dbReference type="InterPro" id="IPR023606">
    <property type="entry name" value="CoA-Trfase_III_dom_1_sf"/>
</dbReference>
<sequence length="424" mass="45402">MISDVFNSGDGGSDGRAPGPLDGMVVLDMSRVFAGPLAGQWLADLGADVIKIEQPGRGDDARGLPPFAQAGGQDLPGASSAHLSYNRNKRSITLDFTKPAGHAVLLDLVRKADVLIENFKAGSLAKYRLDHASLSAVNPGLIYCSITGYGQTGPYRNRPGYDIIFQAMSGLMSLTGHHDDEPGGGPMRVGYSAVDILTGTTAALGITAALMHRMRTGEKKGQHIDLSLLDTQIFNLSHMAMAYLVSGDIPPRCGNRSYTGCPVQPFDCADFQVVVSVGNNIQWQRFCKVMEVPHLIEDPRFASNSLRVQNRDALIPLLAPLFLARKAEEWVALLDGAGVPVGPLYDLAQVFEDEQVRHRGVLKQIPHPVAGEVPTLANPLVFSETPVRYASPPPQQGEHTAEVLGSLLGLSEAEIGELARQGAI</sequence>
<dbReference type="InterPro" id="IPR050483">
    <property type="entry name" value="CoA-transferase_III_domain"/>
</dbReference>
<reference evidence="2 3" key="1">
    <citation type="submission" date="2023-04" db="EMBL/GenBank/DDBJ databases">
        <title>Marinoamorphus aggregata gen. nov., sp. Nov., isolate from tissue of brittle star Ophioplocus japonicus.</title>
        <authorList>
            <person name="Kawano K."/>
            <person name="Sawayama S."/>
            <person name="Nakagawa S."/>
        </authorList>
    </citation>
    <scope>NUCLEOTIDE SEQUENCE [LARGE SCALE GENOMIC DNA]</scope>
    <source>
        <strain evidence="2 3">NKW23</strain>
    </source>
</reference>
<proteinExistence type="predicted"/>
<dbReference type="Gene3D" id="3.30.1540.10">
    <property type="entry name" value="formyl-coa transferase, domain 3"/>
    <property type="match status" value="1"/>
</dbReference>
<comment type="caution">
    <text evidence="2">The sequence shown here is derived from an EMBL/GenBank/DDBJ whole genome shotgun (WGS) entry which is preliminary data.</text>
</comment>
<name>A0ABQ6LGI5_9RHOB</name>
<dbReference type="InterPro" id="IPR003673">
    <property type="entry name" value="CoA-Trfase_fam_III"/>
</dbReference>
<gene>
    <name evidence="2" type="ORF">LNKW23_13200</name>
</gene>
<keyword evidence="1" id="KW-0808">Transferase</keyword>
<evidence type="ECO:0000256" key="1">
    <source>
        <dbReference type="ARBA" id="ARBA00022679"/>
    </source>
</evidence>
<keyword evidence="3" id="KW-1185">Reference proteome</keyword>
<dbReference type="Pfam" id="PF02515">
    <property type="entry name" value="CoA_transf_3"/>
    <property type="match status" value="1"/>
</dbReference>
<dbReference type="Gene3D" id="3.40.50.10540">
    <property type="entry name" value="Crotonobetainyl-coa:carnitine coa-transferase, domain 1"/>
    <property type="match status" value="1"/>
</dbReference>
<accession>A0ABQ6LGI5</accession>
<dbReference type="EMBL" id="BSYI01000008">
    <property type="protein sequence ID" value="GMG82107.1"/>
    <property type="molecule type" value="Genomic_DNA"/>
</dbReference>
<protein>
    <submittedName>
        <fullName evidence="2">CaiB/BaiF CoA-transferase family protein</fullName>
    </submittedName>
</protein>
<dbReference type="PANTHER" id="PTHR48207">
    <property type="entry name" value="SUCCINATE--HYDROXYMETHYLGLUTARATE COA-TRANSFERASE"/>
    <property type="match status" value="1"/>
</dbReference>
<evidence type="ECO:0000313" key="2">
    <source>
        <dbReference type="EMBL" id="GMG82107.1"/>
    </source>
</evidence>
<dbReference type="InterPro" id="IPR044855">
    <property type="entry name" value="CoA-Trfase_III_dom3_sf"/>
</dbReference>
<dbReference type="SUPFAM" id="SSF89796">
    <property type="entry name" value="CoA-transferase family III (CaiB/BaiF)"/>
    <property type="match status" value="1"/>
</dbReference>
<organism evidence="2 3">
    <name type="scientific">Paralimibaculum aggregatum</name>
    <dbReference type="NCBI Taxonomy" id="3036245"/>
    <lineage>
        <taxon>Bacteria</taxon>
        <taxon>Pseudomonadati</taxon>
        <taxon>Pseudomonadota</taxon>
        <taxon>Alphaproteobacteria</taxon>
        <taxon>Rhodobacterales</taxon>
        <taxon>Paracoccaceae</taxon>
        <taxon>Paralimibaculum</taxon>
    </lineage>
</organism>
<dbReference type="PANTHER" id="PTHR48207:SF3">
    <property type="entry name" value="SUCCINATE--HYDROXYMETHYLGLUTARATE COA-TRANSFERASE"/>
    <property type="match status" value="1"/>
</dbReference>
<dbReference type="RefSeq" id="WP_285670862.1">
    <property type="nucleotide sequence ID" value="NZ_BSYI01000008.1"/>
</dbReference>
<dbReference type="Proteomes" id="UP001239909">
    <property type="component" value="Unassembled WGS sequence"/>
</dbReference>